<gene>
    <name evidence="7" type="ORF">ACFO4E_14260</name>
</gene>
<protein>
    <submittedName>
        <fullName evidence="7">LysE family translocator</fullName>
    </submittedName>
</protein>
<dbReference type="EMBL" id="JBHSFQ010000012">
    <property type="protein sequence ID" value="MFC4563024.1"/>
    <property type="molecule type" value="Genomic_DNA"/>
</dbReference>
<dbReference type="Pfam" id="PF01810">
    <property type="entry name" value="LysE"/>
    <property type="match status" value="1"/>
</dbReference>
<dbReference type="PANTHER" id="PTHR30086:SF20">
    <property type="entry name" value="ARGININE EXPORTER PROTEIN ARGO-RELATED"/>
    <property type="match status" value="1"/>
</dbReference>
<evidence type="ECO:0000256" key="1">
    <source>
        <dbReference type="ARBA" id="ARBA00004651"/>
    </source>
</evidence>
<dbReference type="PIRSF" id="PIRSF006324">
    <property type="entry name" value="LeuE"/>
    <property type="match status" value="1"/>
</dbReference>
<keyword evidence="3 6" id="KW-0812">Transmembrane</keyword>
<name>A0ABV9DVW4_9ACTN</name>
<reference evidence="8" key="1">
    <citation type="journal article" date="2019" name="Int. J. Syst. Evol. Microbiol.">
        <title>The Global Catalogue of Microorganisms (GCM) 10K type strain sequencing project: providing services to taxonomists for standard genome sequencing and annotation.</title>
        <authorList>
            <consortium name="The Broad Institute Genomics Platform"/>
            <consortium name="The Broad Institute Genome Sequencing Center for Infectious Disease"/>
            <person name="Wu L."/>
            <person name="Ma J."/>
        </authorList>
    </citation>
    <scope>NUCLEOTIDE SEQUENCE [LARGE SCALE GENOMIC DNA]</scope>
    <source>
        <strain evidence="8">XZYJ18</strain>
    </source>
</reference>
<proteinExistence type="predicted"/>
<evidence type="ECO:0000256" key="5">
    <source>
        <dbReference type="ARBA" id="ARBA00023136"/>
    </source>
</evidence>
<evidence type="ECO:0000256" key="3">
    <source>
        <dbReference type="ARBA" id="ARBA00022692"/>
    </source>
</evidence>
<sequence>MSGEQWVTFLAAAVVVAASPGANQLLALHNALRHGTAHAVVALAGRFAAFLALLAATVAGLGALLLASETAFTAVKWCGVAYLLYLGGRMLWHSRAPSAGGTGAGSAAPPSPAPSRWDLTRGEFMVALSNPKAMLLFAAFLPQFADPAAGAVAGQLAVLGAAYIGVEAVAALAYAGVGGRLSRFDLTARARRLIDRATGAAFLALAASLATARR</sequence>
<keyword evidence="4 6" id="KW-1133">Transmembrane helix</keyword>
<feature type="transmembrane region" description="Helical" evidence="6">
    <location>
        <begin position="157"/>
        <end position="181"/>
    </location>
</feature>
<evidence type="ECO:0000256" key="4">
    <source>
        <dbReference type="ARBA" id="ARBA00022989"/>
    </source>
</evidence>
<comment type="subcellular location">
    <subcellularLocation>
        <location evidence="1">Cell membrane</location>
        <topology evidence="1">Multi-pass membrane protein</topology>
    </subcellularLocation>
</comment>
<dbReference type="PANTHER" id="PTHR30086">
    <property type="entry name" value="ARGININE EXPORTER PROTEIN ARGO"/>
    <property type="match status" value="1"/>
</dbReference>
<accession>A0ABV9DVW4</accession>
<feature type="transmembrane region" description="Helical" evidence="6">
    <location>
        <begin position="43"/>
        <end position="67"/>
    </location>
</feature>
<feature type="transmembrane region" description="Helical" evidence="6">
    <location>
        <begin position="193"/>
        <end position="212"/>
    </location>
</feature>
<dbReference type="Proteomes" id="UP001595923">
    <property type="component" value="Unassembled WGS sequence"/>
</dbReference>
<organism evidence="7 8">
    <name type="scientific">Nocardiopsis mangrovi</name>
    <dbReference type="NCBI Taxonomy" id="1179818"/>
    <lineage>
        <taxon>Bacteria</taxon>
        <taxon>Bacillati</taxon>
        <taxon>Actinomycetota</taxon>
        <taxon>Actinomycetes</taxon>
        <taxon>Streptosporangiales</taxon>
        <taxon>Nocardiopsidaceae</taxon>
        <taxon>Nocardiopsis</taxon>
    </lineage>
</organism>
<keyword evidence="8" id="KW-1185">Reference proteome</keyword>
<evidence type="ECO:0000256" key="2">
    <source>
        <dbReference type="ARBA" id="ARBA00022475"/>
    </source>
</evidence>
<keyword evidence="2" id="KW-1003">Cell membrane</keyword>
<comment type="caution">
    <text evidence="7">The sequence shown here is derived from an EMBL/GenBank/DDBJ whole genome shotgun (WGS) entry which is preliminary data.</text>
</comment>
<evidence type="ECO:0000256" key="6">
    <source>
        <dbReference type="SAM" id="Phobius"/>
    </source>
</evidence>
<dbReference type="InterPro" id="IPR001123">
    <property type="entry name" value="LeuE-type"/>
</dbReference>
<keyword evidence="5 6" id="KW-0472">Membrane</keyword>
<evidence type="ECO:0000313" key="8">
    <source>
        <dbReference type="Proteomes" id="UP001595923"/>
    </source>
</evidence>
<dbReference type="RefSeq" id="WP_378574723.1">
    <property type="nucleotide sequence ID" value="NZ_JBHSFQ010000012.1"/>
</dbReference>
<evidence type="ECO:0000313" key="7">
    <source>
        <dbReference type="EMBL" id="MFC4563024.1"/>
    </source>
</evidence>